<accession>A0A4W4HG60</accession>
<reference evidence="1" key="3">
    <citation type="submission" date="2020-05" db="EMBL/GenBank/DDBJ databases">
        <title>Electrophorus electricus (electric eel) genome, fEleEle1, primary haplotype.</title>
        <authorList>
            <person name="Myers G."/>
            <person name="Meyer A."/>
            <person name="Fedrigo O."/>
            <person name="Formenti G."/>
            <person name="Rhie A."/>
            <person name="Tracey A."/>
            <person name="Sims Y."/>
            <person name="Jarvis E.D."/>
        </authorList>
    </citation>
    <scope>NUCLEOTIDE SEQUENCE [LARGE SCALE GENOMIC DNA]</scope>
</reference>
<dbReference type="Ensembl" id="ENSEEET00000048539.2">
    <property type="protein sequence ID" value="ENSEEEP00000048010.2"/>
    <property type="gene ID" value="ENSEEEG00000022622.2"/>
</dbReference>
<evidence type="ECO:0000313" key="2">
    <source>
        <dbReference type="Proteomes" id="UP000314983"/>
    </source>
</evidence>
<name>A0A4W4HG60_ELEEL</name>
<keyword evidence="2" id="KW-1185">Reference proteome</keyword>
<organism evidence="1 2">
    <name type="scientific">Electrophorus electricus</name>
    <name type="common">Electric eel</name>
    <name type="synonym">Gymnotus electricus</name>
    <dbReference type="NCBI Taxonomy" id="8005"/>
    <lineage>
        <taxon>Eukaryota</taxon>
        <taxon>Metazoa</taxon>
        <taxon>Chordata</taxon>
        <taxon>Craniata</taxon>
        <taxon>Vertebrata</taxon>
        <taxon>Euteleostomi</taxon>
        <taxon>Actinopterygii</taxon>
        <taxon>Neopterygii</taxon>
        <taxon>Teleostei</taxon>
        <taxon>Ostariophysi</taxon>
        <taxon>Gymnotiformes</taxon>
        <taxon>Gymnotoidei</taxon>
        <taxon>Gymnotidae</taxon>
        <taxon>Electrophorus</taxon>
    </lineage>
</organism>
<dbReference type="AlphaFoldDB" id="A0A4W4HG60"/>
<reference evidence="1" key="4">
    <citation type="submission" date="2025-08" db="UniProtKB">
        <authorList>
            <consortium name="Ensembl"/>
        </authorList>
    </citation>
    <scope>IDENTIFICATION</scope>
</reference>
<reference evidence="1" key="5">
    <citation type="submission" date="2025-09" db="UniProtKB">
        <authorList>
            <consortium name="Ensembl"/>
        </authorList>
    </citation>
    <scope>IDENTIFICATION</scope>
</reference>
<reference evidence="2" key="1">
    <citation type="journal article" date="2014" name="Science">
        <title>Nonhuman genetics. Genomic basis for the convergent evolution of electric organs.</title>
        <authorList>
            <person name="Gallant J.R."/>
            <person name="Traeger L.L."/>
            <person name="Volkening J.D."/>
            <person name="Moffett H."/>
            <person name="Chen P.H."/>
            <person name="Novina C.D."/>
            <person name="Phillips G.N.Jr."/>
            <person name="Anand R."/>
            <person name="Wells G.B."/>
            <person name="Pinch M."/>
            <person name="Guth R."/>
            <person name="Unguez G.A."/>
            <person name="Albert J.S."/>
            <person name="Zakon H.H."/>
            <person name="Samanta M.P."/>
            <person name="Sussman M.R."/>
        </authorList>
    </citation>
    <scope>NUCLEOTIDE SEQUENCE [LARGE SCALE GENOMIC DNA]</scope>
</reference>
<sequence>MYNNLQNISPFKTKMKQDWLQTSQNTYHTSETKATLYIPQLDLVSILEPKPELNPLPEAELVPAPHPRLAELVAP</sequence>
<dbReference type="Proteomes" id="UP000314983">
    <property type="component" value="Chromosome 24"/>
</dbReference>
<reference evidence="2" key="2">
    <citation type="journal article" date="2017" name="Sci. Adv.">
        <title>A tail of two voltages: Proteomic comparison of the three electric organs of the electric eel.</title>
        <authorList>
            <person name="Traeger L.L."/>
            <person name="Sabat G."/>
            <person name="Barrett-Wilt G.A."/>
            <person name="Wells G.B."/>
            <person name="Sussman M.R."/>
        </authorList>
    </citation>
    <scope>NUCLEOTIDE SEQUENCE [LARGE SCALE GENOMIC DNA]</scope>
</reference>
<evidence type="ECO:0000313" key="1">
    <source>
        <dbReference type="Ensembl" id="ENSEEEP00000048010.2"/>
    </source>
</evidence>
<protein>
    <submittedName>
        <fullName evidence="1">Uncharacterized protein</fullName>
    </submittedName>
</protein>
<proteinExistence type="predicted"/>